<dbReference type="PANTHER" id="PTHR33121:SF23">
    <property type="entry name" value="CYCLIC DI-GMP PHOSPHODIESTERASE PDEB"/>
    <property type="match status" value="1"/>
</dbReference>
<name>A0A7Y3T968_9HYPH</name>
<reference evidence="2 3" key="1">
    <citation type="submission" date="2018-11" db="EMBL/GenBank/DDBJ databases">
        <title>Genome sequencing and analysis.</title>
        <authorList>
            <person name="Huang Y.-T."/>
        </authorList>
    </citation>
    <scope>NUCLEOTIDE SEQUENCE [LARGE SCALE GENOMIC DNA]</scope>
    <source>
        <strain evidence="2 3">SHIN</strain>
    </source>
</reference>
<gene>
    <name evidence="2" type="ORF">EHE22_23215</name>
</gene>
<organism evidence="2 3">
    <name type="scientific">Brucella pseudogrignonensis</name>
    <dbReference type="NCBI Taxonomy" id="419475"/>
    <lineage>
        <taxon>Bacteria</taxon>
        <taxon>Pseudomonadati</taxon>
        <taxon>Pseudomonadota</taxon>
        <taxon>Alphaproteobacteria</taxon>
        <taxon>Hyphomicrobiales</taxon>
        <taxon>Brucellaceae</taxon>
        <taxon>Brucella/Ochrobactrum group</taxon>
        <taxon>Brucella</taxon>
    </lineage>
</organism>
<dbReference type="EMBL" id="PKQI01000004">
    <property type="protein sequence ID" value="NNV23302.1"/>
    <property type="molecule type" value="Genomic_DNA"/>
</dbReference>
<dbReference type="AlphaFoldDB" id="A0A7Y3T968"/>
<protein>
    <submittedName>
        <fullName evidence="2">EAL domain-containing protein</fullName>
    </submittedName>
</protein>
<dbReference type="SMART" id="SM00052">
    <property type="entry name" value="EAL"/>
    <property type="match status" value="1"/>
</dbReference>
<evidence type="ECO:0000313" key="2">
    <source>
        <dbReference type="EMBL" id="NNV23302.1"/>
    </source>
</evidence>
<evidence type="ECO:0000259" key="1">
    <source>
        <dbReference type="PROSITE" id="PS50883"/>
    </source>
</evidence>
<dbReference type="InterPro" id="IPR035919">
    <property type="entry name" value="EAL_sf"/>
</dbReference>
<dbReference type="Gene3D" id="3.20.20.450">
    <property type="entry name" value="EAL domain"/>
    <property type="match status" value="1"/>
</dbReference>
<dbReference type="PANTHER" id="PTHR33121">
    <property type="entry name" value="CYCLIC DI-GMP PHOSPHODIESTERASE PDEF"/>
    <property type="match status" value="1"/>
</dbReference>
<dbReference type="PROSITE" id="PS50883">
    <property type="entry name" value="EAL"/>
    <property type="match status" value="1"/>
</dbReference>
<sequence length="265" mass="29322">MCSEVGIEDERIASKALNAITENRIHIAVQGIHSTANRDCLFYGECLARLVSENNTVLNAGDFIPSLELLRKTPVLDRHMIKLILDELEADQRAVLGCNISTDSLRNKSSWNLIYNQLLARSHLADRLILEITETHAFGDVFTANEFLSSARQLGCLVAIDDFGRGQVTPWQLLRMKVDIIKIDGGFVREIKENISGGNSLNFLIGFAKCVAPIVVVEGVETRTHLIDAMIAGATHTQGYYLSQPTLLNAMVSDFRASFDGTRCK</sequence>
<comment type="caution">
    <text evidence="2">The sequence shown here is derived from an EMBL/GenBank/DDBJ whole genome shotgun (WGS) entry which is preliminary data.</text>
</comment>
<evidence type="ECO:0000313" key="3">
    <source>
        <dbReference type="Proteomes" id="UP000526233"/>
    </source>
</evidence>
<proteinExistence type="predicted"/>
<dbReference type="RefSeq" id="WP_007881472.1">
    <property type="nucleotide sequence ID" value="NZ_CP175671.1"/>
</dbReference>
<dbReference type="GO" id="GO:0071111">
    <property type="term" value="F:cyclic-guanylate-specific phosphodiesterase activity"/>
    <property type="evidence" value="ECO:0007669"/>
    <property type="project" value="InterPro"/>
</dbReference>
<feature type="domain" description="EAL" evidence="1">
    <location>
        <begin position="9"/>
        <end position="259"/>
    </location>
</feature>
<dbReference type="Proteomes" id="UP000526233">
    <property type="component" value="Unassembled WGS sequence"/>
</dbReference>
<dbReference type="InterPro" id="IPR050706">
    <property type="entry name" value="Cyclic-di-GMP_PDE-like"/>
</dbReference>
<dbReference type="CDD" id="cd01948">
    <property type="entry name" value="EAL"/>
    <property type="match status" value="1"/>
</dbReference>
<accession>A0A7Y3T968</accession>
<dbReference type="Pfam" id="PF00563">
    <property type="entry name" value="EAL"/>
    <property type="match status" value="1"/>
</dbReference>
<dbReference type="InterPro" id="IPR001633">
    <property type="entry name" value="EAL_dom"/>
</dbReference>
<dbReference type="SUPFAM" id="SSF141868">
    <property type="entry name" value="EAL domain-like"/>
    <property type="match status" value="1"/>
</dbReference>